<dbReference type="Proteomes" id="UP001449582">
    <property type="component" value="Unassembled WGS sequence"/>
</dbReference>
<name>A0ABP9U5E6_9BACT</name>
<proteinExistence type="predicted"/>
<dbReference type="Pfam" id="PF25888">
    <property type="entry name" value="WHD_DnaB"/>
    <property type="match status" value="1"/>
</dbReference>
<comment type="caution">
    <text evidence="2">The sequence shown here is derived from an EMBL/GenBank/DDBJ whole genome shotgun (WGS) entry which is preliminary data.</text>
</comment>
<dbReference type="InterPro" id="IPR058660">
    <property type="entry name" value="WHD_DnaB"/>
</dbReference>
<accession>A0ABP9U5E6</accession>
<keyword evidence="3" id="KW-1185">Reference proteome</keyword>
<gene>
    <name evidence="2" type="ORF">UREOM_2840</name>
</gene>
<dbReference type="RefSeq" id="WP_353289739.1">
    <property type="nucleotide sequence ID" value="NZ_BAABQM010000002.1"/>
</dbReference>
<evidence type="ECO:0000313" key="3">
    <source>
        <dbReference type="Proteomes" id="UP001449582"/>
    </source>
</evidence>
<sequence length="422" mass="48904">MSNFFKKMDKFEIYLNYGSEFSDSALNELYMPIIGVKAVAIYRFMFEQVRLQKYTSLNLVSEEQLYNTLGISRDEFVQERHKLESIGLLKTFIKDDVASKTTVFFLNGTLSYREFIEKPELNNLLKKCLTDFGYKQLVYKFNNFVIKANYQDVSVGIDWLLENHEVTHLNALDFTALYNRLISATHLNVVISSESKAQLLSIYKNFNLTEDDIYAIVKASLVLADSKTHYEISYSVLQMNIERIKFMKSEEDIKILTKINRNFEIFSYDTNLDNFNYVLNDYRQITTENYILSITKEDLSLETTKVLNRIRNKFLLPDPIINVIVDFSLFKNSGRLVPKYIEKVAKTVNNLGINSVEAIIQYLQCVSNHRRPSTKLFKTMSKNHAKDDAKVLSENNDKIISITGEGSKADTYANLDDPWGKI</sequence>
<evidence type="ECO:0000313" key="2">
    <source>
        <dbReference type="EMBL" id="GAA5414573.1"/>
    </source>
</evidence>
<evidence type="ECO:0000259" key="1">
    <source>
        <dbReference type="Pfam" id="PF25888"/>
    </source>
</evidence>
<protein>
    <submittedName>
        <fullName evidence="2">Replication initiation and membrane attachment family protein</fullName>
    </submittedName>
</protein>
<reference evidence="2" key="1">
    <citation type="submission" date="2024-02" db="EMBL/GenBank/DDBJ databases">
        <title>Draft genome sequence of new strains in genus Ureaplasma.</title>
        <authorList>
            <person name="Nakajima Y."/>
            <person name="Segawa T."/>
        </authorList>
    </citation>
    <scope>NUCLEOTIDE SEQUENCE [LARGE SCALE GENOMIC DNA]</scope>
    <source>
        <strain evidence="2">OM1</strain>
    </source>
</reference>
<dbReference type="EMBL" id="BAABQM010000002">
    <property type="protein sequence ID" value="GAA5414573.1"/>
    <property type="molecule type" value="Genomic_DNA"/>
</dbReference>
<feature type="domain" description="Replicative helicase loading/DNA remodeling protein DnaB N-terminal winged helix" evidence="1">
    <location>
        <begin position="6"/>
        <end position="218"/>
    </location>
</feature>
<organism evidence="2 3">
    <name type="scientific">Ureaplasma ceti</name>
    <dbReference type="NCBI Taxonomy" id="3119530"/>
    <lineage>
        <taxon>Bacteria</taxon>
        <taxon>Bacillati</taxon>
        <taxon>Mycoplasmatota</taxon>
        <taxon>Mycoplasmoidales</taxon>
        <taxon>Mycoplasmoidaceae</taxon>
        <taxon>Ureaplasma</taxon>
    </lineage>
</organism>